<reference evidence="3 4" key="1">
    <citation type="submission" date="2024-03" db="EMBL/GenBank/DDBJ databases">
        <title>Complete genome sequence of the green alga Chloropicon roscoffensis RCC1871.</title>
        <authorList>
            <person name="Lemieux C."/>
            <person name="Pombert J.-F."/>
            <person name="Otis C."/>
            <person name="Turmel M."/>
        </authorList>
    </citation>
    <scope>NUCLEOTIDE SEQUENCE [LARGE SCALE GENOMIC DNA]</scope>
    <source>
        <strain evidence="3 4">RCC1871</strain>
    </source>
</reference>
<dbReference type="InterPro" id="IPR035903">
    <property type="entry name" value="HesB-like_dom_sf"/>
</dbReference>
<dbReference type="SUPFAM" id="SSF89360">
    <property type="entry name" value="HesB-like domain"/>
    <property type="match status" value="1"/>
</dbReference>
<name>A0AAX4PJS2_9CHLO</name>
<dbReference type="PANTHER" id="PTHR47265">
    <property type="entry name" value="IRON-SULFUR ASSEMBLY PROTEIN ISCA, CHLOROPLASTIC"/>
    <property type="match status" value="1"/>
</dbReference>
<gene>
    <name evidence="3" type="ORF">HKI87_15g79360</name>
</gene>
<dbReference type="InterPro" id="IPR000361">
    <property type="entry name" value="ATAP_core_dom"/>
</dbReference>
<evidence type="ECO:0000259" key="2">
    <source>
        <dbReference type="Pfam" id="PF01521"/>
    </source>
</evidence>
<dbReference type="PROSITE" id="PS01152">
    <property type="entry name" value="HESB"/>
    <property type="match status" value="1"/>
</dbReference>
<dbReference type="GO" id="GO:0009570">
    <property type="term" value="C:chloroplast stroma"/>
    <property type="evidence" value="ECO:0007669"/>
    <property type="project" value="TreeGrafter"/>
</dbReference>
<dbReference type="Gene3D" id="2.60.300.12">
    <property type="entry name" value="HesB-like domain"/>
    <property type="match status" value="1"/>
</dbReference>
<feature type="region of interest" description="Disordered" evidence="1">
    <location>
        <begin position="45"/>
        <end position="73"/>
    </location>
</feature>
<dbReference type="GO" id="GO:0016226">
    <property type="term" value="P:iron-sulfur cluster assembly"/>
    <property type="evidence" value="ECO:0007669"/>
    <property type="project" value="InterPro"/>
</dbReference>
<sequence>MEGTTRAQATTQGGRFAGPCRAVARGNRATLRPRAARFARVAPLARPSWNPKTSKHGARASTKGKAQAEEQEGSKLAPCITLTDKALSHLNQLKQQKTVSDGVDQLLLRIGVKQGGCSGMSYFMDFETPQQVVDDDAVMDLEGDMKLVCDPKSLLYLFGMVLDYSDELIGGGFKFSNPNADSTCGCGKSFSV</sequence>
<accession>A0AAX4PJS2</accession>
<dbReference type="EMBL" id="CP151515">
    <property type="protein sequence ID" value="WZN66371.1"/>
    <property type="molecule type" value="Genomic_DNA"/>
</dbReference>
<dbReference type="InterPro" id="IPR016092">
    <property type="entry name" value="ATAP"/>
</dbReference>
<dbReference type="GO" id="GO:0051536">
    <property type="term" value="F:iron-sulfur cluster binding"/>
    <property type="evidence" value="ECO:0007669"/>
    <property type="project" value="InterPro"/>
</dbReference>
<dbReference type="GO" id="GO:0030674">
    <property type="term" value="F:protein-macromolecule adaptor activity"/>
    <property type="evidence" value="ECO:0007669"/>
    <property type="project" value="TreeGrafter"/>
</dbReference>
<evidence type="ECO:0000313" key="4">
    <source>
        <dbReference type="Proteomes" id="UP001472866"/>
    </source>
</evidence>
<dbReference type="InterPro" id="IPR031108">
    <property type="entry name" value="IscA_plant_cyanobact"/>
</dbReference>
<proteinExistence type="predicted"/>
<dbReference type="AlphaFoldDB" id="A0AAX4PJS2"/>
<organism evidence="3 4">
    <name type="scientific">Chloropicon roscoffensis</name>
    <dbReference type="NCBI Taxonomy" id="1461544"/>
    <lineage>
        <taxon>Eukaryota</taxon>
        <taxon>Viridiplantae</taxon>
        <taxon>Chlorophyta</taxon>
        <taxon>Chloropicophyceae</taxon>
        <taxon>Chloropicales</taxon>
        <taxon>Chloropicaceae</taxon>
        <taxon>Chloropicon</taxon>
    </lineage>
</organism>
<dbReference type="Proteomes" id="UP001472866">
    <property type="component" value="Chromosome 15"/>
</dbReference>
<dbReference type="NCBIfam" id="TIGR00049">
    <property type="entry name" value="iron-sulfur cluster assembly accessory protein"/>
    <property type="match status" value="1"/>
</dbReference>
<dbReference type="Pfam" id="PF01521">
    <property type="entry name" value="Fe-S_biosyn"/>
    <property type="match status" value="1"/>
</dbReference>
<evidence type="ECO:0000256" key="1">
    <source>
        <dbReference type="SAM" id="MobiDB-lite"/>
    </source>
</evidence>
<evidence type="ECO:0000313" key="3">
    <source>
        <dbReference type="EMBL" id="WZN66371.1"/>
    </source>
</evidence>
<dbReference type="PANTHER" id="PTHR47265:SF1">
    <property type="entry name" value="IRON-SULFUR ASSEMBLY PROTEIN ISCA, CHLOROPLASTIC"/>
    <property type="match status" value="1"/>
</dbReference>
<dbReference type="InterPro" id="IPR017870">
    <property type="entry name" value="FeS_cluster_insertion_CS"/>
</dbReference>
<keyword evidence="4" id="KW-1185">Reference proteome</keyword>
<protein>
    <submittedName>
        <fullName evidence="3">Iron-sulfur cluster assembly protein</fullName>
    </submittedName>
</protein>
<feature type="domain" description="Core" evidence="2">
    <location>
        <begin position="80"/>
        <end position="188"/>
    </location>
</feature>